<dbReference type="EMBL" id="NMUH01000379">
    <property type="protein sequence ID" value="MQL78050.1"/>
    <property type="molecule type" value="Genomic_DNA"/>
</dbReference>
<dbReference type="PANTHER" id="PTHR46088:SF1">
    <property type="entry name" value="TUBULIN--TYROSINE LIGASE-LIKE PROTEIN 12"/>
    <property type="match status" value="1"/>
</dbReference>
<dbReference type="Pfam" id="PF25556">
    <property type="entry name" value="SET_TTL"/>
    <property type="match status" value="2"/>
</dbReference>
<evidence type="ECO:0000313" key="3">
    <source>
        <dbReference type="Proteomes" id="UP000652761"/>
    </source>
</evidence>
<name>A0A843U7R9_COLES</name>
<dbReference type="AlphaFoldDB" id="A0A843U7R9"/>
<keyword evidence="3" id="KW-1185">Reference proteome</keyword>
<gene>
    <name evidence="2" type="ORF">Taro_010469</name>
</gene>
<dbReference type="GO" id="GO:0005737">
    <property type="term" value="C:cytoplasm"/>
    <property type="evidence" value="ECO:0007669"/>
    <property type="project" value="TreeGrafter"/>
</dbReference>
<dbReference type="PANTHER" id="PTHR46088">
    <property type="entry name" value="TUBULIN--TYROSINE LIGASE-LIKE PROTEIN 12"/>
    <property type="match status" value="1"/>
</dbReference>
<protein>
    <recommendedName>
        <fullName evidence="1">Tubulin--tyrosine ligase-like protein 12 SET-like domain-containing protein</fullName>
    </recommendedName>
</protein>
<proteinExistence type="predicted"/>
<dbReference type="Gene3D" id="3.80.10.10">
    <property type="entry name" value="Ribonuclease Inhibitor"/>
    <property type="match status" value="2"/>
</dbReference>
<evidence type="ECO:0000259" key="1">
    <source>
        <dbReference type="Pfam" id="PF25556"/>
    </source>
</evidence>
<sequence>MVPPPAVIQSFEDFSKVHAVVLTASGMPPTLHEQLFHKLSTETFDAGCYFAIETCEDGRQRRLVLSAERMAKDSSIFLVDHAWSFRLPDALKQLREIPGLAERMAALMCVDLDKSDSSVDDEQVEVMELKRNGESGSTERVMEIVEREAEKVREKGNDTAVWLELEELGIDDDVLCSMELSRRFPNLVALNLWGNKLKDAERIVQEVTKCRNLKAIWLNENPVLDNSSSHVADAILEGISALEIYNSSFTSNYGEWALGFCGGVCGVDNPEYASHTTHPLEAVTSLDLSNRCISKLPNKAFSPAVMPSLSHLNLRGNNLDKSSADDLLSLLGRFTSLKHLEVDIPGPLGCNALKIIEALPGLSFLNGARTSDILENRKDIIDSALQPRFPEWTLSEPLADRVINAMWLYLMTYRLADEEKIDETSVWYVMDELGSALRHSDEPNFRVAPFLFMPEGKLASAISFSVLWPTRDVVKGEECTRDFLFGIGEDKHRSARLTAWFHTPENYFVQEFQRYSEQLQARMLACPSVVISATRSILPSDGHPLRVYTDIPQVEEFLTRSEFVLVVKTTRRAKVTLASRGPKCLGACLGAT</sequence>
<dbReference type="Proteomes" id="UP000652761">
    <property type="component" value="Unassembled WGS sequence"/>
</dbReference>
<dbReference type="InterPro" id="IPR027749">
    <property type="entry name" value="TTLL12"/>
</dbReference>
<evidence type="ECO:0000313" key="2">
    <source>
        <dbReference type="EMBL" id="MQL78050.1"/>
    </source>
</evidence>
<organism evidence="2 3">
    <name type="scientific">Colocasia esculenta</name>
    <name type="common">Wild taro</name>
    <name type="synonym">Arum esculentum</name>
    <dbReference type="NCBI Taxonomy" id="4460"/>
    <lineage>
        <taxon>Eukaryota</taxon>
        <taxon>Viridiplantae</taxon>
        <taxon>Streptophyta</taxon>
        <taxon>Embryophyta</taxon>
        <taxon>Tracheophyta</taxon>
        <taxon>Spermatophyta</taxon>
        <taxon>Magnoliopsida</taxon>
        <taxon>Liliopsida</taxon>
        <taxon>Araceae</taxon>
        <taxon>Aroideae</taxon>
        <taxon>Colocasieae</taxon>
        <taxon>Colocasia</taxon>
    </lineage>
</organism>
<dbReference type="InterPro" id="IPR032675">
    <property type="entry name" value="LRR_dom_sf"/>
</dbReference>
<comment type="caution">
    <text evidence="2">The sequence shown here is derived from an EMBL/GenBank/DDBJ whole genome shotgun (WGS) entry which is preliminary data.</text>
</comment>
<feature type="domain" description="Tubulin--tyrosine ligase-like protein 12 SET-like" evidence="1">
    <location>
        <begin position="398"/>
        <end position="502"/>
    </location>
</feature>
<dbReference type="OrthoDB" id="202825at2759"/>
<accession>A0A843U7R9</accession>
<reference evidence="2" key="1">
    <citation type="submission" date="2017-07" db="EMBL/GenBank/DDBJ databases">
        <title>Taro Niue Genome Assembly and Annotation.</title>
        <authorList>
            <person name="Atibalentja N."/>
            <person name="Keating K."/>
            <person name="Fields C.J."/>
        </authorList>
    </citation>
    <scope>NUCLEOTIDE SEQUENCE</scope>
    <source>
        <strain evidence="2">Niue_2</strain>
        <tissue evidence="2">Leaf</tissue>
    </source>
</reference>
<feature type="domain" description="Tubulin--tyrosine ligase-like protein 12 SET-like" evidence="1">
    <location>
        <begin position="70"/>
        <end position="115"/>
    </location>
</feature>
<dbReference type="SUPFAM" id="SSF52047">
    <property type="entry name" value="RNI-like"/>
    <property type="match status" value="1"/>
</dbReference>
<dbReference type="InterPro" id="IPR057954">
    <property type="entry name" value="SET_TTL12"/>
</dbReference>